<dbReference type="SMART" id="SM00862">
    <property type="entry name" value="Trans_reg_C"/>
    <property type="match status" value="1"/>
</dbReference>
<proteinExistence type="predicted"/>
<dbReference type="InterPro" id="IPR001789">
    <property type="entry name" value="Sig_transdc_resp-reg_receiver"/>
</dbReference>
<protein>
    <submittedName>
        <fullName evidence="10">Response regulator transcription factor</fullName>
    </submittedName>
</protein>
<dbReference type="Gene3D" id="1.10.10.10">
    <property type="entry name" value="Winged helix-like DNA-binding domain superfamily/Winged helix DNA-binding domain"/>
    <property type="match status" value="1"/>
</dbReference>
<dbReference type="EMBL" id="JAAFZH010000011">
    <property type="protein sequence ID" value="NDU97385.1"/>
    <property type="molecule type" value="Genomic_DNA"/>
</dbReference>
<reference evidence="10 11" key="1">
    <citation type="submission" date="2020-02" db="EMBL/GenBank/DDBJ databases">
        <title>Draft genome sequence of two Spirosoma agri KCTC 52727 and Spirosoma terrae KCTC 52035.</title>
        <authorList>
            <person name="Rojas J."/>
            <person name="Ambika Manirajan B."/>
            <person name="Suarez C."/>
            <person name="Ratering S."/>
            <person name="Schnell S."/>
        </authorList>
    </citation>
    <scope>NUCLEOTIDE SEQUENCE [LARGE SCALE GENOMIC DNA]</scope>
    <source>
        <strain evidence="10 11">KCTC 52035</strain>
    </source>
</reference>
<dbReference type="Pfam" id="PF00072">
    <property type="entry name" value="Response_reg"/>
    <property type="match status" value="1"/>
</dbReference>
<dbReference type="Gene3D" id="3.40.50.2300">
    <property type="match status" value="1"/>
</dbReference>
<dbReference type="PROSITE" id="PS51755">
    <property type="entry name" value="OMPR_PHOB"/>
    <property type="match status" value="1"/>
</dbReference>
<evidence type="ECO:0000256" key="4">
    <source>
        <dbReference type="ARBA" id="ARBA00023125"/>
    </source>
</evidence>
<dbReference type="InterPro" id="IPR016032">
    <property type="entry name" value="Sig_transdc_resp-reg_C-effctor"/>
</dbReference>
<dbReference type="InterPro" id="IPR036388">
    <property type="entry name" value="WH-like_DNA-bd_sf"/>
</dbReference>
<dbReference type="GO" id="GO:0000156">
    <property type="term" value="F:phosphorelay response regulator activity"/>
    <property type="evidence" value="ECO:0007669"/>
    <property type="project" value="TreeGrafter"/>
</dbReference>
<dbReference type="Pfam" id="PF00486">
    <property type="entry name" value="Trans_reg_C"/>
    <property type="match status" value="1"/>
</dbReference>
<dbReference type="RefSeq" id="WP_163952782.1">
    <property type="nucleotide sequence ID" value="NZ_JAAFZH010000011.1"/>
</dbReference>
<organism evidence="10 11">
    <name type="scientific">Spirosoma terrae</name>
    <dbReference type="NCBI Taxonomy" id="1968276"/>
    <lineage>
        <taxon>Bacteria</taxon>
        <taxon>Pseudomonadati</taxon>
        <taxon>Bacteroidota</taxon>
        <taxon>Cytophagia</taxon>
        <taxon>Cytophagales</taxon>
        <taxon>Cytophagaceae</taxon>
        <taxon>Spirosoma</taxon>
    </lineage>
</organism>
<keyword evidence="5" id="KW-0804">Transcription</keyword>
<dbReference type="SUPFAM" id="SSF46894">
    <property type="entry name" value="C-terminal effector domain of the bipartite response regulators"/>
    <property type="match status" value="1"/>
</dbReference>
<dbReference type="Proteomes" id="UP000474175">
    <property type="component" value="Unassembled WGS sequence"/>
</dbReference>
<dbReference type="PANTHER" id="PTHR48111">
    <property type="entry name" value="REGULATOR OF RPOS"/>
    <property type="match status" value="1"/>
</dbReference>
<dbReference type="SUPFAM" id="SSF52172">
    <property type="entry name" value="CheY-like"/>
    <property type="match status" value="1"/>
</dbReference>
<evidence type="ECO:0000259" key="9">
    <source>
        <dbReference type="PROSITE" id="PS51755"/>
    </source>
</evidence>
<dbReference type="FunFam" id="1.10.10.10:FF:000005">
    <property type="entry name" value="Two-component system response regulator"/>
    <property type="match status" value="1"/>
</dbReference>
<keyword evidence="11" id="KW-1185">Reference proteome</keyword>
<dbReference type="GO" id="GO:0005829">
    <property type="term" value="C:cytosol"/>
    <property type="evidence" value="ECO:0007669"/>
    <property type="project" value="TreeGrafter"/>
</dbReference>
<evidence type="ECO:0000259" key="8">
    <source>
        <dbReference type="PROSITE" id="PS50110"/>
    </source>
</evidence>
<dbReference type="PROSITE" id="PS50110">
    <property type="entry name" value="RESPONSE_REGULATORY"/>
    <property type="match status" value="1"/>
</dbReference>
<feature type="domain" description="Response regulatory" evidence="8">
    <location>
        <begin position="2"/>
        <end position="116"/>
    </location>
</feature>
<dbReference type="CDD" id="cd00383">
    <property type="entry name" value="trans_reg_C"/>
    <property type="match status" value="1"/>
</dbReference>
<dbReference type="PANTHER" id="PTHR48111:SF22">
    <property type="entry name" value="REGULATOR OF RPOS"/>
    <property type="match status" value="1"/>
</dbReference>
<evidence type="ECO:0000256" key="1">
    <source>
        <dbReference type="ARBA" id="ARBA00022553"/>
    </source>
</evidence>
<keyword evidence="2" id="KW-0902">Two-component regulatory system</keyword>
<gene>
    <name evidence="10" type="ORF">GK108_21050</name>
</gene>
<dbReference type="GO" id="GO:0032993">
    <property type="term" value="C:protein-DNA complex"/>
    <property type="evidence" value="ECO:0007669"/>
    <property type="project" value="TreeGrafter"/>
</dbReference>
<sequence>MKLLLINDAPMPSDWIRRRLESENNLVAVSTDWQTGWTMAHESHYDVVVLAIQLSDVDQNSLPTFVQTDNRDIPLLLLVSPDTPSNKAWALESGADDCVGYTVDGRELSARLQALYRRRAGYPTRLAILRVDDLEVNLIGRTVYRAGQRIDLLPREYYLLAFLMQNQGRVVSKREILDNVWASHESTRPNTVEVYINYLRRKIDQPPAPKLIHTVIGMGYLIRSLNQKP</sequence>
<name>A0A6L9L9X1_9BACT</name>
<dbReference type="InterPro" id="IPR039420">
    <property type="entry name" value="WalR-like"/>
</dbReference>
<evidence type="ECO:0000256" key="7">
    <source>
        <dbReference type="PROSITE-ProRule" id="PRU01091"/>
    </source>
</evidence>
<evidence type="ECO:0000256" key="3">
    <source>
        <dbReference type="ARBA" id="ARBA00023015"/>
    </source>
</evidence>
<feature type="domain" description="OmpR/PhoB-type" evidence="9">
    <location>
        <begin position="126"/>
        <end position="224"/>
    </location>
</feature>
<keyword evidence="3" id="KW-0805">Transcription regulation</keyword>
<dbReference type="GO" id="GO:0000976">
    <property type="term" value="F:transcription cis-regulatory region binding"/>
    <property type="evidence" value="ECO:0007669"/>
    <property type="project" value="TreeGrafter"/>
</dbReference>
<comment type="caution">
    <text evidence="10">The sequence shown here is derived from an EMBL/GenBank/DDBJ whole genome shotgun (WGS) entry which is preliminary data.</text>
</comment>
<evidence type="ECO:0000256" key="5">
    <source>
        <dbReference type="ARBA" id="ARBA00023163"/>
    </source>
</evidence>
<keyword evidence="4 7" id="KW-0238">DNA-binding</keyword>
<dbReference type="SMART" id="SM00448">
    <property type="entry name" value="REC"/>
    <property type="match status" value="1"/>
</dbReference>
<accession>A0A6L9L9X1</accession>
<dbReference type="InterPro" id="IPR001867">
    <property type="entry name" value="OmpR/PhoB-type_DNA-bd"/>
</dbReference>
<keyword evidence="1" id="KW-0597">Phosphoprotein</keyword>
<evidence type="ECO:0000313" key="10">
    <source>
        <dbReference type="EMBL" id="NDU97385.1"/>
    </source>
</evidence>
<dbReference type="AlphaFoldDB" id="A0A6L9L9X1"/>
<comment type="caution">
    <text evidence="6">Lacks conserved residue(s) required for the propagation of feature annotation.</text>
</comment>
<feature type="DNA-binding region" description="OmpR/PhoB-type" evidence="7">
    <location>
        <begin position="126"/>
        <end position="224"/>
    </location>
</feature>
<evidence type="ECO:0000256" key="2">
    <source>
        <dbReference type="ARBA" id="ARBA00023012"/>
    </source>
</evidence>
<dbReference type="GO" id="GO:0006355">
    <property type="term" value="P:regulation of DNA-templated transcription"/>
    <property type="evidence" value="ECO:0007669"/>
    <property type="project" value="InterPro"/>
</dbReference>
<evidence type="ECO:0000313" key="11">
    <source>
        <dbReference type="Proteomes" id="UP000474175"/>
    </source>
</evidence>
<dbReference type="InterPro" id="IPR011006">
    <property type="entry name" value="CheY-like_superfamily"/>
</dbReference>
<evidence type="ECO:0000256" key="6">
    <source>
        <dbReference type="PROSITE-ProRule" id="PRU00169"/>
    </source>
</evidence>